<keyword evidence="4" id="KW-1185">Reference proteome</keyword>
<evidence type="ECO:0000313" key="4">
    <source>
        <dbReference type="Proteomes" id="UP000292082"/>
    </source>
</evidence>
<dbReference type="OrthoDB" id="3049768at2759"/>
<reference evidence="3 4" key="1">
    <citation type="submission" date="2019-01" db="EMBL/GenBank/DDBJ databases">
        <title>Draft genome sequences of three monokaryotic isolates of the white-rot basidiomycete fungus Dichomitus squalens.</title>
        <authorList>
            <consortium name="DOE Joint Genome Institute"/>
            <person name="Lopez S.C."/>
            <person name="Andreopoulos B."/>
            <person name="Pangilinan J."/>
            <person name="Lipzen A."/>
            <person name="Riley R."/>
            <person name="Ahrendt S."/>
            <person name="Ng V."/>
            <person name="Barry K."/>
            <person name="Daum C."/>
            <person name="Grigoriev I.V."/>
            <person name="Hilden K.S."/>
            <person name="Makela M.R."/>
            <person name="de Vries R.P."/>
        </authorList>
    </citation>
    <scope>NUCLEOTIDE SEQUENCE [LARGE SCALE GENOMIC DNA]</scope>
    <source>
        <strain evidence="3 4">CBS 464.89</strain>
        <strain evidence="2">OM18370.1</strain>
    </source>
</reference>
<proteinExistence type="predicted"/>
<dbReference type="Proteomes" id="UP000292082">
    <property type="component" value="Unassembled WGS sequence"/>
</dbReference>
<gene>
    <name evidence="3" type="ORF">BD310DRAFT_981413</name>
    <name evidence="2" type="ORF">BD311DRAFT_812372</name>
</gene>
<name>A0A4Q9PFP2_9APHY</name>
<feature type="region of interest" description="Disordered" evidence="1">
    <location>
        <begin position="185"/>
        <end position="220"/>
    </location>
</feature>
<accession>A0A4Q9PFP2</accession>
<dbReference type="AlphaFoldDB" id="A0A4Q9PFP2"/>
<dbReference type="EMBL" id="ML143617">
    <property type="protein sequence ID" value="TBU21380.1"/>
    <property type="molecule type" value="Genomic_DNA"/>
</dbReference>
<feature type="region of interest" description="Disordered" evidence="1">
    <location>
        <begin position="232"/>
        <end position="258"/>
    </location>
</feature>
<evidence type="ECO:0000313" key="2">
    <source>
        <dbReference type="EMBL" id="TBU21380.1"/>
    </source>
</evidence>
<dbReference type="Proteomes" id="UP000292957">
    <property type="component" value="Unassembled WGS sequence"/>
</dbReference>
<dbReference type="EMBL" id="ML145227">
    <property type="protein sequence ID" value="TBU53045.1"/>
    <property type="molecule type" value="Genomic_DNA"/>
</dbReference>
<evidence type="ECO:0000256" key="1">
    <source>
        <dbReference type="SAM" id="MobiDB-lite"/>
    </source>
</evidence>
<organism evidence="3 4">
    <name type="scientific">Dichomitus squalens</name>
    <dbReference type="NCBI Taxonomy" id="114155"/>
    <lineage>
        <taxon>Eukaryota</taxon>
        <taxon>Fungi</taxon>
        <taxon>Dikarya</taxon>
        <taxon>Basidiomycota</taxon>
        <taxon>Agaricomycotina</taxon>
        <taxon>Agaricomycetes</taxon>
        <taxon>Polyporales</taxon>
        <taxon>Polyporaceae</taxon>
        <taxon>Dichomitus</taxon>
    </lineage>
</organism>
<feature type="compositionally biased region" description="Low complexity" evidence="1">
    <location>
        <begin position="232"/>
        <end position="243"/>
    </location>
</feature>
<feature type="compositionally biased region" description="Basic and acidic residues" evidence="1">
    <location>
        <begin position="197"/>
        <end position="217"/>
    </location>
</feature>
<feature type="region of interest" description="Disordered" evidence="1">
    <location>
        <begin position="67"/>
        <end position="98"/>
    </location>
</feature>
<protein>
    <submittedName>
        <fullName evidence="3">Uncharacterized protein</fullName>
    </submittedName>
</protein>
<evidence type="ECO:0000313" key="3">
    <source>
        <dbReference type="EMBL" id="TBU53045.1"/>
    </source>
</evidence>
<sequence>MSNSAENRLPPGWIQAYHEGADQSQCRPALQHLGISLPSHIHQFRTRTEPSPNQARLPLAESRVHRFTPEHPSSDPSPAQSPEPEDLIPAPQAGPGPQRFSALELQQIVAVTTANNPFLAEHGRKAKAWAKVAAELHSQHLCLNSTADSIKHKVKKLIEYHENPNPRSGIARALAEHPSIEALMPAKLDQPTGLRDGATHVDEGKRAKARKEEDEKTAQGAYIRNLAMRSMGSRAGAEASSSETDAPSSNDEYKENQRLKKCKREEPALYVRRSKKQRLDKTPSGQLLQVIKDVRGEERRERQQRDDRLINIFEKTCEAQCIAQRELVEILTSSLKQNE</sequence>